<keyword evidence="2" id="KW-1185">Reference proteome</keyword>
<gene>
    <name evidence="1" type="ORF">NBR_LOCUS1741</name>
</gene>
<evidence type="ECO:0000313" key="2">
    <source>
        <dbReference type="Proteomes" id="UP000271162"/>
    </source>
</evidence>
<proteinExistence type="predicted"/>
<evidence type="ECO:0000313" key="3">
    <source>
        <dbReference type="WBParaSite" id="NBR_0000174001-mRNA-1"/>
    </source>
</evidence>
<dbReference type="AlphaFoldDB" id="A0A0N4XGT8"/>
<dbReference type="Proteomes" id="UP000271162">
    <property type="component" value="Unassembled WGS sequence"/>
</dbReference>
<protein>
    <submittedName>
        <fullName evidence="3">GreA_GreB domain-containing protein</fullName>
    </submittedName>
</protein>
<organism evidence="3">
    <name type="scientific">Nippostrongylus brasiliensis</name>
    <name type="common">Rat hookworm</name>
    <dbReference type="NCBI Taxonomy" id="27835"/>
    <lineage>
        <taxon>Eukaryota</taxon>
        <taxon>Metazoa</taxon>
        <taxon>Ecdysozoa</taxon>
        <taxon>Nematoda</taxon>
        <taxon>Chromadorea</taxon>
        <taxon>Rhabditida</taxon>
        <taxon>Rhabditina</taxon>
        <taxon>Rhabditomorpha</taxon>
        <taxon>Strongyloidea</taxon>
        <taxon>Heligmosomidae</taxon>
        <taxon>Nippostrongylus</taxon>
    </lineage>
</organism>
<dbReference type="WBParaSite" id="NBR_0000174001-mRNA-1">
    <property type="protein sequence ID" value="NBR_0000174001-mRNA-1"/>
    <property type="gene ID" value="NBR_0000174001"/>
</dbReference>
<sequence>MWKRISCEGIGLGLAYPSPEVGEGRCVTAVPELSKLLWNQKGGCLFKVQLQEVKPDPIGAGTPPQRLPAIYVRRRITEFSGQR</sequence>
<name>A0A0N4XGT8_NIPBR</name>
<dbReference type="EMBL" id="UYSL01001551">
    <property type="protein sequence ID" value="VDL65330.1"/>
    <property type="molecule type" value="Genomic_DNA"/>
</dbReference>
<evidence type="ECO:0000313" key="1">
    <source>
        <dbReference type="EMBL" id="VDL65330.1"/>
    </source>
</evidence>
<accession>A0A0N4XGT8</accession>
<reference evidence="3" key="1">
    <citation type="submission" date="2017-02" db="UniProtKB">
        <authorList>
            <consortium name="WormBaseParasite"/>
        </authorList>
    </citation>
    <scope>IDENTIFICATION</scope>
</reference>
<reference evidence="1 2" key="2">
    <citation type="submission" date="2018-11" db="EMBL/GenBank/DDBJ databases">
        <authorList>
            <consortium name="Pathogen Informatics"/>
        </authorList>
    </citation>
    <scope>NUCLEOTIDE SEQUENCE [LARGE SCALE GENOMIC DNA]</scope>
</reference>